<keyword evidence="2" id="KW-0808">Transferase</keyword>
<dbReference type="PANTHER" id="PTHR18964:SF149">
    <property type="entry name" value="BIFUNCTIONAL UDP-N-ACETYLGLUCOSAMINE 2-EPIMERASE_N-ACETYLMANNOSAMINE KINASE"/>
    <property type="match status" value="1"/>
</dbReference>
<dbReference type="SUPFAM" id="SSF53067">
    <property type="entry name" value="Actin-like ATPase domain"/>
    <property type="match status" value="1"/>
</dbReference>
<proteinExistence type="inferred from homology"/>
<dbReference type="InterPro" id="IPR043129">
    <property type="entry name" value="ATPase_NBD"/>
</dbReference>
<evidence type="ECO:0000313" key="3">
    <source>
        <dbReference type="Proteomes" id="UP000198636"/>
    </source>
</evidence>
<dbReference type="GO" id="GO:0016301">
    <property type="term" value="F:kinase activity"/>
    <property type="evidence" value="ECO:0007669"/>
    <property type="project" value="UniProtKB-KW"/>
</dbReference>
<sequence>MENKYWIGIDFGGTNIRVGLFKEDKLIHENKFLTEADRGPDYIIENIKKNIQIIKGVHDIEGIGIGMPGPIDPNKGVVLSPVNLPGWDSIPLTDILTKYFEVPCYIENDCNVAALAESLEGAGKGLNIVFYITVSTGVGGGLCINGEIVSGASGSAGEIANIIVSDKPVKHSFLNPGSLEGMASGTSIIKLAKKEGLNVNHAHEVFRLADENNKAAKEIIDSVMDHLARGMAAIAHVIDPNIFILGGGVSNSVANFAPNMKERFEQYIYPTMRGKIQVKASQLSEPGMLGAMYLVKQKVKNINSKEVL</sequence>
<reference evidence="2 3" key="1">
    <citation type="submission" date="2016-10" db="EMBL/GenBank/DDBJ databases">
        <authorList>
            <person name="de Groot N.N."/>
        </authorList>
    </citation>
    <scope>NUCLEOTIDE SEQUENCE [LARGE SCALE GENOMIC DNA]</scope>
    <source>
        <strain evidence="2 3">DSM 18978</strain>
    </source>
</reference>
<dbReference type="OrthoDB" id="9810372at2"/>
<keyword evidence="2" id="KW-0418">Kinase</keyword>
<dbReference type="STRING" id="1120976.SAMN03080606_03722"/>
<comment type="similarity">
    <text evidence="1">Belongs to the ROK (NagC/XylR) family.</text>
</comment>
<dbReference type="InterPro" id="IPR000600">
    <property type="entry name" value="ROK"/>
</dbReference>
<name>A0A1G5KTK9_9FIRM</name>
<evidence type="ECO:0000313" key="2">
    <source>
        <dbReference type="EMBL" id="SCZ03269.1"/>
    </source>
</evidence>
<organism evidence="2 3">
    <name type="scientific">Alkaliphilus peptidifermentans DSM 18978</name>
    <dbReference type="NCBI Taxonomy" id="1120976"/>
    <lineage>
        <taxon>Bacteria</taxon>
        <taxon>Bacillati</taxon>
        <taxon>Bacillota</taxon>
        <taxon>Clostridia</taxon>
        <taxon>Peptostreptococcales</taxon>
        <taxon>Natronincolaceae</taxon>
        <taxon>Alkaliphilus</taxon>
    </lineage>
</organism>
<dbReference type="PANTHER" id="PTHR18964">
    <property type="entry name" value="ROK (REPRESSOR, ORF, KINASE) FAMILY"/>
    <property type="match status" value="1"/>
</dbReference>
<accession>A0A1G5KTK9</accession>
<keyword evidence="3" id="KW-1185">Reference proteome</keyword>
<dbReference type="EMBL" id="FMUS01000030">
    <property type="protein sequence ID" value="SCZ03269.1"/>
    <property type="molecule type" value="Genomic_DNA"/>
</dbReference>
<dbReference type="Pfam" id="PF00480">
    <property type="entry name" value="ROK"/>
    <property type="match status" value="1"/>
</dbReference>
<gene>
    <name evidence="2" type="ORF">SAMN03080606_03722</name>
</gene>
<dbReference type="AlphaFoldDB" id="A0A1G5KTK9"/>
<evidence type="ECO:0000256" key="1">
    <source>
        <dbReference type="ARBA" id="ARBA00006479"/>
    </source>
</evidence>
<dbReference type="RefSeq" id="WP_091546614.1">
    <property type="nucleotide sequence ID" value="NZ_FMUS01000030.1"/>
</dbReference>
<dbReference type="Gene3D" id="3.30.420.40">
    <property type="match status" value="2"/>
</dbReference>
<protein>
    <submittedName>
        <fullName evidence="2">Glucokinase</fullName>
    </submittedName>
</protein>
<dbReference type="Proteomes" id="UP000198636">
    <property type="component" value="Unassembled WGS sequence"/>
</dbReference>